<feature type="compositionally biased region" description="Polar residues" evidence="1">
    <location>
        <begin position="154"/>
        <end position="174"/>
    </location>
</feature>
<reference evidence="3 4" key="1">
    <citation type="submission" date="2022-12" db="EMBL/GenBank/DDBJ databases">
        <title>Chromosome-level genome of Tegillarca granosa.</title>
        <authorList>
            <person name="Kim J."/>
        </authorList>
    </citation>
    <scope>NUCLEOTIDE SEQUENCE [LARGE SCALE GENOMIC DNA]</scope>
    <source>
        <strain evidence="3">Teg-2019</strain>
        <tissue evidence="3">Adductor muscle</tissue>
    </source>
</reference>
<dbReference type="EMBL" id="JARBDR010000827">
    <property type="protein sequence ID" value="KAJ8305206.1"/>
    <property type="molecule type" value="Genomic_DNA"/>
</dbReference>
<name>A0ABQ9ELF3_TEGGR</name>
<gene>
    <name evidence="3" type="ORF">KUTeg_017243</name>
</gene>
<dbReference type="Proteomes" id="UP001217089">
    <property type="component" value="Unassembled WGS sequence"/>
</dbReference>
<evidence type="ECO:0000313" key="3">
    <source>
        <dbReference type="EMBL" id="KAJ8305206.1"/>
    </source>
</evidence>
<evidence type="ECO:0000256" key="1">
    <source>
        <dbReference type="SAM" id="MobiDB-lite"/>
    </source>
</evidence>
<dbReference type="SUPFAM" id="SSF46689">
    <property type="entry name" value="Homeodomain-like"/>
    <property type="match status" value="1"/>
</dbReference>
<protein>
    <recommendedName>
        <fullName evidence="2">HTH psq-type domain-containing protein</fullName>
    </recommendedName>
</protein>
<dbReference type="Pfam" id="PF05225">
    <property type="entry name" value="HTH_psq"/>
    <property type="match status" value="1"/>
</dbReference>
<accession>A0ABQ9ELF3</accession>
<dbReference type="InterPro" id="IPR009057">
    <property type="entry name" value="Homeodomain-like_sf"/>
</dbReference>
<feature type="region of interest" description="Disordered" evidence="1">
    <location>
        <begin position="149"/>
        <end position="174"/>
    </location>
</feature>
<evidence type="ECO:0000259" key="2">
    <source>
        <dbReference type="Pfam" id="PF05225"/>
    </source>
</evidence>
<proteinExistence type="predicted"/>
<feature type="domain" description="HTH psq-type" evidence="2">
    <location>
        <begin position="34"/>
        <end position="74"/>
    </location>
</feature>
<dbReference type="Gene3D" id="1.10.10.60">
    <property type="entry name" value="Homeodomain-like"/>
    <property type="match status" value="1"/>
</dbReference>
<organism evidence="3 4">
    <name type="scientific">Tegillarca granosa</name>
    <name type="common">Malaysian cockle</name>
    <name type="synonym">Anadara granosa</name>
    <dbReference type="NCBI Taxonomy" id="220873"/>
    <lineage>
        <taxon>Eukaryota</taxon>
        <taxon>Metazoa</taxon>
        <taxon>Spiralia</taxon>
        <taxon>Lophotrochozoa</taxon>
        <taxon>Mollusca</taxon>
        <taxon>Bivalvia</taxon>
        <taxon>Autobranchia</taxon>
        <taxon>Pteriomorphia</taxon>
        <taxon>Arcoida</taxon>
        <taxon>Arcoidea</taxon>
        <taxon>Arcidae</taxon>
        <taxon>Tegillarca</taxon>
    </lineage>
</organism>
<sequence length="396" mass="44799">MTKEELKLARQKENCEVIGLKKIVEFIAMSKSYSEEDLSRALSDIRSGGLSLRAASIKYGVPRSTLSDRKVGKVQEGAKWGKRTVLPFEKEKELIEYAQKRSDLGIGFSKQNFLRFAAQYAKLEQIKFRPKLASEKWWRGLKSRLPDFSLRTPEPTSSGRHSAMTQHRVSQGPSNDPVIAAFTEDDENNVLTDPLNDTAIPVVADKDHDLVVQVEVHATHDLFSAVDLPLSMDETGNLSVLSSMDTITPSASVTTEPSVQECSNDLALNILESTMTESQKECFNKAFTEGRDLDDPMFGSWAFYKSKLTKVDSSSLLVFPSPTIKQQKRVSDDFFVITADKAYEEKIKNKKEKERKRIEVEDRKKQRLEAKIKKEQLKQEKSSKKGRNIKEVKAKN</sequence>
<keyword evidence="4" id="KW-1185">Reference proteome</keyword>
<feature type="region of interest" description="Disordered" evidence="1">
    <location>
        <begin position="371"/>
        <end position="396"/>
    </location>
</feature>
<dbReference type="InterPro" id="IPR007889">
    <property type="entry name" value="HTH_Psq"/>
</dbReference>
<evidence type="ECO:0000313" key="4">
    <source>
        <dbReference type="Proteomes" id="UP001217089"/>
    </source>
</evidence>
<comment type="caution">
    <text evidence="3">The sequence shown here is derived from an EMBL/GenBank/DDBJ whole genome shotgun (WGS) entry which is preliminary data.</text>
</comment>